<protein>
    <submittedName>
        <fullName evidence="2">Helix-turn-helix transcriptional regulator</fullName>
    </submittedName>
</protein>
<sequence length="72" mass="8378">MTNFKAKKSNLKELLAKRGMDLDSLELNTNIPRDQLNDYLSKRVMNLNNAMTISKELNCRIEDLYVWTAEEA</sequence>
<dbReference type="AlphaFoldDB" id="A0AA95SEC6"/>
<evidence type="ECO:0000259" key="1">
    <source>
        <dbReference type="PROSITE" id="PS50943"/>
    </source>
</evidence>
<evidence type="ECO:0000313" key="2">
    <source>
        <dbReference type="EMBL" id="WHY84191.1"/>
    </source>
</evidence>
<proteinExistence type="predicted"/>
<name>A0AA95SEC6_9BACI</name>
<dbReference type="SMART" id="SM00530">
    <property type="entry name" value="HTH_XRE"/>
    <property type="match status" value="1"/>
</dbReference>
<dbReference type="RefSeq" id="WP_066088576.1">
    <property type="nucleotide sequence ID" value="NZ_CP126114.1"/>
</dbReference>
<organism evidence="2 3">
    <name type="scientific">Neobacillus novalis</name>
    <dbReference type="NCBI Taxonomy" id="220687"/>
    <lineage>
        <taxon>Bacteria</taxon>
        <taxon>Bacillati</taxon>
        <taxon>Bacillota</taxon>
        <taxon>Bacilli</taxon>
        <taxon>Bacillales</taxon>
        <taxon>Bacillaceae</taxon>
        <taxon>Neobacillus</taxon>
    </lineage>
</organism>
<reference evidence="2" key="1">
    <citation type="submission" date="2023-05" db="EMBL/GenBank/DDBJ databases">
        <title>Comparative genomics of Bacillaceae isolates and their secondary metabolite potential.</title>
        <authorList>
            <person name="Song L."/>
            <person name="Nielsen L.J."/>
            <person name="Mohite O."/>
            <person name="Xu X."/>
            <person name="Weber T."/>
            <person name="Kovacs A.T."/>
        </authorList>
    </citation>
    <scope>NUCLEOTIDE SEQUENCE</scope>
    <source>
        <strain evidence="2">XLM17</strain>
    </source>
</reference>
<dbReference type="PROSITE" id="PS50943">
    <property type="entry name" value="HTH_CROC1"/>
    <property type="match status" value="1"/>
</dbReference>
<dbReference type="EMBL" id="CP126114">
    <property type="protein sequence ID" value="WHY84191.1"/>
    <property type="molecule type" value="Genomic_DNA"/>
</dbReference>
<dbReference type="Proteomes" id="UP001178288">
    <property type="component" value="Chromosome"/>
</dbReference>
<accession>A0AA95SEC6</accession>
<dbReference type="InterPro" id="IPR010982">
    <property type="entry name" value="Lambda_DNA-bd_dom_sf"/>
</dbReference>
<gene>
    <name evidence="2" type="ORF">QNH39_16135</name>
</gene>
<dbReference type="InterPro" id="IPR001387">
    <property type="entry name" value="Cro/C1-type_HTH"/>
</dbReference>
<dbReference type="KEGG" id="nnv:QNH39_16135"/>
<evidence type="ECO:0000313" key="3">
    <source>
        <dbReference type="Proteomes" id="UP001178288"/>
    </source>
</evidence>
<dbReference type="CDD" id="cd00093">
    <property type="entry name" value="HTH_XRE"/>
    <property type="match status" value="1"/>
</dbReference>
<dbReference type="Pfam" id="PF13443">
    <property type="entry name" value="HTH_26"/>
    <property type="match status" value="1"/>
</dbReference>
<feature type="domain" description="HTH cro/C1-type" evidence="1">
    <location>
        <begin position="11"/>
        <end position="64"/>
    </location>
</feature>
<dbReference type="GO" id="GO:0003677">
    <property type="term" value="F:DNA binding"/>
    <property type="evidence" value="ECO:0007669"/>
    <property type="project" value="InterPro"/>
</dbReference>
<keyword evidence="3" id="KW-1185">Reference proteome</keyword>
<dbReference type="SUPFAM" id="SSF47413">
    <property type="entry name" value="lambda repressor-like DNA-binding domains"/>
    <property type="match status" value="1"/>
</dbReference>